<evidence type="ECO:0000259" key="10">
    <source>
        <dbReference type="PROSITE" id="PS50011"/>
    </source>
</evidence>
<dbReference type="Proteomes" id="UP000544331">
    <property type="component" value="Unassembled WGS sequence"/>
</dbReference>
<gene>
    <name evidence="11" type="ORF">FMUND_1121</name>
</gene>
<evidence type="ECO:0000256" key="5">
    <source>
        <dbReference type="ARBA" id="ARBA00022777"/>
    </source>
</evidence>
<evidence type="ECO:0000256" key="4">
    <source>
        <dbReference type="ARBA" id="ARBA00022741"/>
    </source>
</evidence>
<dbReference type="PROSITE" id="PS00107">
    <property type="entry name" value="PROTEIN_KINASE_ATP"/>
    <property type="match status" value="1"/>
</dbReference>
<dbReference type="GO" id="GO:0004674">
    <property type="term" value="F:protein serine/threonine kinase activity"/>
    <property type="evidence" value="ECO:0007669"/>
    <property type="project" value="UniProtKB-KW"/>
</dbReference>
<accession>A0A8H6DQQ9</accession>
<evidence type="ECO:0000256" key="8">
    <source>
        <dbReference type="ARBA" id="ARBA00048679"/>
    </source>
</evidence>
<keyword evidence="5 11" id="KW-0418">Kinase</keyword>
<keyword evidence="6 9" id="KW-0067">ATP-binding</keyword>
<evidence type="ECO:0000256" key="2">
    <source>
        <dbReference type="ARBA" id="ARBA00022527"/>
    </source>
</evidence>
<dbReference type="InterPro" id="IPR000719">
    <property type="entry name" value="Prot_kinase_dom"/>
</dbReference>
<dbReference type="InterPro" id="IPR011009">
    <property type="entry name" value="Kinase-like_dom_sf"/>
</dbReference>
<comment type="caution">
    <text evidence="11">The sequence shown here is derived from an EMBL/GenBank/DDBJ whole genome shotgun (WGS) entry which is preliminary data.</text>
</comment>
<evidence type="ECO:0000256" key="9">
    <source>
        <dbReference type="PROSITE-ProRule" id="PRU10141"/>
    </source>
</evidence>
<dbReference type="Pfam" id="PF00069">
    <property type="entry name" value="Pkinase"/>
    <property type="match status" value="1"/>
</dbReference>
<evidence type="ECO:0000256" key="7">
    <source>
        <dbReference type="ARBA" id="ARBA00047899"/>
    </source>
</evidence>
<dbReference type="EC" id="2.7.11.1" evidence="1"/>
<dbReference type="PANTHER" id="PTHR47634">
    <property type="entry name" value="PROTEIN KINASE DOMAIN-CONTAINING PROTEIN-RELATED"/>
    <property type="match status" value="1"/>
</dbReference>
<evidence type="ECO:0000256" key="1">
    <source>
        <dbReference type="ARBA" id="ARBA00012513"/>
    </source>
</evidence>
<sequence>MSTNPTDLPTYKLYHNVEYIDRYCPGGYHPIEVNDKLNQRYHIVDKLGHGGYSTIWLARDQELNKYVAIKVGTADQVSKESDILLKLAENPNKEFSGNLITPVLDQFTVNGPNGTHSCIGAGRTAHMATAYVHRAGFVHGDIHLRNVLLQLPGSEIDQLSIQQIYEKYYEPEPYPVVRTDGQPVTSASVPKNVYTPNWLGKPSDEVLLPEAQLWLADFGTAFNPSQETRLMSYTHLQNRPPEAVFDSTKPLTFSSDIWSLGLMVWEVMGDGPFMGSFLWDEDEVIADQVDALGPLPHEWWEKWETRTNVFTEDGQRKGGIETWPLQKRFDLTIQRRKKTEKLDDEESRAFLDMIKGMLRFRPEERMTADQVLQSEWMSKWALPLAEKAWERKLWT</sequence>
<evidence type="ECO:0000313" key="12">
    <source>
        <dbReference type="Proteomes" id="UP000544331"/>
    </source>
</evidence>
<evidence type="ECO:0000256" key="3">
    <source>
        <dbReference type="ARBA" id="ARBA00022679"/>
    </source>
</evidence>
<dbReference type="Gene3D" id="1.10.510.10">
    <property type="entry name" value="Transferase(Phosphotransferase) domain 1"/>
    <property type="match status" value="1"/>
</dbReference>
<dbReference type="AlphaFoldDB" id="A0A8H6DQQ9"/>
<dbReference type="GO" id="GO:0005524">
    <property type="term" value="F:ATP binding"/>
    <property type="evidence" value="ECO:0007669"/>
    <property type="project" value="UniProtKB-UniRule"/>
</dbReference>
<name>A0A8H6DQQ9_9HYPO</name>
<dbReference type="Gene3D" id="3.30.200.20">
    <property type="entry name" value="Phosphorylase Kinase, domain 1"/>
    <property type="match status" value="1"/>
</dbReference>
<dbReference type="PANTHER" id="PTHR47634:SF9">
    <property type="entry name" value="PROTEIN KINASE DOMAIN-CONTAINING PROTEIN-RELATED"/>
    <property type="match status" value="1"/>
</dbReference>
<dbReference type="InterPro" id="IPR051334">
    <property type="entry name" value="SRPK"/>
</dbReference>
<dbReference type="SMART" id="SM00220">
    <property type="entry name" value="S_TKc"/>
    <property type="match status" value="1"/>
</dbReference>
<proteinExistence type="predicted"/>
<dbReference type="GO" id="GO:0005737">
    <property type="term" value="C:cytoplasm"/>
    <property type="evidence" value="ECO:0007669"/>
    <property type="project" value="TreeGrafter"/>
</dbReference>
<dbReference type="GO" id="GO:0050684">
    <property type="term" value="P:regulation of mRNA processing"/>
    <property type="evidence" value="ECO:0007669"/>
    <property type="project" value="TreeGrafter"/>
</dbReference>
<dbReference type="OrthoDB" id="5979581at2759"/>
<feature type="binding site" evidence="9">
    <location>
        <position position="70"/>
    </location>
    <ligand>
        <name>ATP</name>
        <dbReference type="ChEBI" id="CHEBI:30616"/>
    </ligand>
</feature>
<dbReference type="SUPFAM" id="SSF56112">
    <property type="entry name" value="Protein kinase-like (PK-like)"/>
    <property type="match status" value="1"/>
</dbReference>
<keyword evidence="2" id="KW-0723">Serine/threonine-protein kinase</keyword>
<dbReference type="PROSITE" id="PS50011">
    <property type="entry name" value="PROTEIN_KINASE_DOM"/>
    <property type="match status" value="1"/>
</dbReference>
<dbReference type="GO" id="GO:0000245">
    <property type="term" value="P:spliceosomal complex assembly"/>
    <property type="evidence" value="ECO:0007669"/>
    <property type="project" value="TreeGrafter"/>
</dbReference>
<comment type="catalytic activity">
    <reaction evidence="8">
        <text>L-seryl-[protein] + ATP = O-phospho-L-seryl-[protein] + ADP + H(+)</text>
        <dbReference type="Rhea" id="RHEA:17989"/>
        <dbReference type="Rhea" id="RHEA-COMP:9863"/>
        <dbReference type="Rhea" id="RHEA-COMP:11604"/>
        <dbReference type="ChEBI" id="CHEBI:15378"/>
        <dbReference type="ChEBI" id="CHEBI:29999"/>
        <dbReference type="ChEBI" id="CHEBI:30616"/>
        <dbReference type="ChEBI" id="CHEBI:83421"/>
        <dbReference type="ChEBI" id="CHEBI:456216"/>
        <dbReference type="EC" id="2.7.11.1"/>
    </reaction>
</comment>
<feature type="domain" description="Protein kinase" evidence="10">
    <location>
        <begin position="41"/>
        <end position="377"/>
    </location>
</feature>
<organism evidence="11 12">
    <name type="scientific">Fusarium mundagurra</name>
    <dbReference type="NCBI Taxonomy" id="1567541"/>
    <lineage>
        <taxon>Eukaryota</taxon>
        <taxon>Fungi</taxon>
        <taxon>Dikarya</taxon>
        <taxon>Ascomycota</taxon>
        <taxon>Pezizomycotina</taxon>
        <taxon>Sordariomycetes</taxon>
        <taxon>Hypocreomycetidae</taxon>
        <taxon>Hypocreales</taxon>
        <taxon>Nectriaceae</taxon>
        <taxon>Fusarium</taxon>
        <taxon>Fusarium fujikuroi species complex</taxon>
    </lineage>
</organism>
<evidence type="ECO:0000313" key="11">
    <source>
        <dbReference type="EMBL" id="KAF5724137.1"/>
    </source>
</evidence>
<keyword evidence="3" id="KW-0808">Transferase</keyword>
<reference evidence="11 12" key="1">
    <citation type="submission" date="2020-05" db="EMBL/GenBank/DDBJ databases">
        <title>Identification and distribution of gene clusters putatively required for synthesis of sphingolipid metabolism inhibitors in phylogenetically diverse species of the filamentous fungus Fusarium.</title>
        <authorList>
            <person name="Kim H.-S."/>
            <person name="Busman M."/>
            <person name="Brown D.W."/>
            <person name="Divon H."/>
            <person name="Uhlig S."/>
            <person name="Proctor R.H."/>
        </authorList>
    </citation>
    <scope>NUCLEOTIDE SEQUENCE [LARGE SCALE GENOMIC DNA]</scope>
    <source>
        <strain evidence="11 12">NRRL 66235</strain>
    </source>
</reference>
<dbReference type="InterPro" id="IPR017441">
    <property type="entry name" value="Protein_kinase_ATP_BS"/>
</dbReference>
<comment type="catalytic activity">
    <reaction evidence="7">
        <text>L-threonyl-[protein] + ATP = O-phospho-L-threonyl-[protein] + ADP + H(+)</text>
        <dbReference type="Rhea" id="RHEA:46608"/>
        <dbReference type="Rhea" id="RHEA-COMP:11060"/>
        <dbReference type="Rhea" id="RHEA-COMP:11605"/>
        <dbReference type="ChEBI" id="CHEBI:15378"/>
        <dbReference type="ChEBI" id="CHEBI:30013"/>
        <dbReference type="ChEBI" id="CHEBI:30616"/>
        <dbReference type="ChEBI" id="CHEBI:61977"/>
        <dbReference type="ChEBI" id="CHEBI:456216"/>
        <dbReference type="EC" id="2.7.11.1"/>
    </reaction>
</comment>
<protein>
    <recommendedName>
        <fullName evidence="1">non-specific serine/threonine protein kinase</fullName>
        <ecNumber evidence="1">2.7.11.1</ecNumber>
    </recommendedName>
</protein>
<keyword evidence="12" id="KW-1185">Reference proteome</keyword>
<dbReference type="GO" id="GO:0005634">
    <property type="term" value="C:nucleus"/>
    <property type="evidence" value="ECO:0007669"/>
    <property type="project" value="TreeGrafter"/>
</dbReference>
<evidence type="ECO:0000256" key="6">
    <source>
        <dbReference type="ARBA" id="ARBA00022840"/>
    </source>
</evidence>
<keyword evidence="4 9" id="KW-0547">Nucleotide-binding</keyword>
<dbReference type="EMBL" id="JAAOAN010000045">
    <property type="protein sequence ID" value="KAF5724137.1"/>
    <property type="molecule type" value="Genomic_DNA"/>
</dbReference>